<feature type="compositionally biased region" description="Low complexity" evidence="1">
    <location>
        <begin position="1045"/>
        <end position="1055"/>
    </location>
</feature>
<feature type="compositionally biased region" description="Basic and acidic residues" evidence="1">
    <location>
        <begin position="572"/>
        <end position="582"/>
    </location>
</feature>
<feature type="compositionally biased region" description="Low complexity" evidence="1">
    <location>
        <begin position="631"/>
        <end position="645"/>
    </location>
</feature>
<sequence length="1217" mass="124347">MDHRNSTPRARPSLKFANRSYQASPLNPNKRLGTPQTAPSQKVLNRDPMPSSNLNMSTISTAHNLFRSSSITASPAAKPFAPTLPESTMKKVFAPGATPASQKVYRENIAQATPRGLASKSNSADLFQMRIPSPPPELTGEALARDIPPDLEAKGTVYADQYLSHLVPAEYDDLQRRQLFCVLDLRRLKYAANEIFAKKDWKLNIMNFAKEFEKSRSLIMLRYGLYEFKNVKPSDEMLKKWRAAHGLPDPEDETADASPSRQTTRSKRKAEEQLTPKDTALAAASPNKRRAFDQEEQPVSTPAAKSKRKASVTDEADENQPSKFQKSTSTPSATKNLFERIANNQGPASTPKATPKAPEAKPNPFAANGAPRSVFEALKPPQQGGNIFGYLSDASSAKNSGVEADGESETDSEDEPETQEAGQQSYEPSVAASGGAETPLAQPASNLFAKKPLFSSGLATGPSSTSSDARETTPGRSLFDRVSKGNDGQPLRADSSEPTPAADKAPSVPEKESAPAPAPVNATWNPSSPIKFNAAAPVSNGLFGAAPASSGSSSIFGAKPSAAGSNIFGAPKQDKPADEQPKPAKRSAPDADAESDKENSSQPPAKSPFAGFSAGFQPKTSAEPKKEETAPKAAAPTFSFGAPAPKADEAKPAAPASNLFGAQPKPESAATPAAEPAKPLFGAGSSAAPSPFQSNTLFGSKTPAPATSNLFGSSTKATEEPAGSKAPEPAPAAAAAPAFSFGGSKPAESTPLFGAPKSDAAPAASSTPLFGGSPMKQDGPPAKKAFNAPEPSAPSAPSGGMFNFGGSQSAAPSNPFGGSSAPQSNGGSSAPPSFGSGGGSSFTFSAGGGQAFNNPFASNPSNGGSFESAPAQSGGSMFNFGGGSSAPSGGSPFQFGGAAPAAPASSSPFQFGGAPAQPAAPANSSASSGGSPFQFGGGSSSSAAPASSSPFQFGGAPAQPAASAASAPTFSFGASNGTANSAAPAGQKPLFGASTSTPSATSTFQFGAKPAQPAAGMFGGLQPPAGASTTGTNSPFNFGGASSLATTPATGTPEPAAEPEKPAANGDGDDAEGKPHEQIKLTDGGPGEEDESVVHEVRAKVLKFTPAGEDKDSGDDQPKSKSPWSTKGIGPFRLLKHKTTGAVRMLLRAEPRGHVVLNRTVLPTEAYKADQKYVKLTTSNEAGNGLETWMVQVKTADLAAQLAAALESNKSANTNQK</sequence>
<evidence type="ECO:0000313" key="4">
    <source>
        <dbReference type="Proteomes" id="UP000652219"/>
    </source>
</evidence>
<feature type="compositionally biased region" description="Polar residues" evidence="1">
    <location>
        <begin position="319"/>
        <end position="335"/>
    </location>
</feature>
<evidence type="ECO:0000256" key="1">
    <source>
        <dbReference type="SAM" id="MobiDB-lite"/>
    </source>
</evidence>
<dbReference type="Gene3D" id="2.30.29.30">
    <property type="entry name" value="Pleckstrin-homology domain (PH domain)/Phosphotyrosine-binding domain (PTB)"/>
    <property type="match status" value="1"/>
</dbReference>
<feature type="compositionally biased region" description="Polar residues" evidence="1">
    <location>
        <begin position="457"/>
        <end position="467"/>
    </location>
</feature>
<reference evidence="3 4" key="1">
    <citation type="journal article" date="2020" name="Phytopathology">
        <title>Genome Sequence Resources of Colletotrichum truncatum, C. plurivorum, C. musicola, and C. sojae: Four Species Pathogenic to Soybean (Glycine max).</title>
        <authorList>
            <person name="Rogerio F."/>
            <person name="Boufleur T.R."/>
            <person name="Ciampi-Guillardi M."/>
            <person name="Sukno S.A."/>
            <person name="Thon M.R."/>
            <person name="Massola Junior N.S."/>
            <person name="Baroncelli R."/>
        </authorList>
    </citation>
    <scope>NUCLEOTIDE SEQUENCE [LARGE SCALE GENOMIC DNA]</scope>
    <source>
        <strain evidence="3 4">LFN0009</strain>
    </source>
</reference>
<dbReference type="Pfam" id="PF00638">
    <property type="entry name" value="Ran_BP1"/>
    <property type="match status" value="1"/>
</dbReference>
<protein>
    <submittedName>
        <fullName evidence="3">RanBP1 domain-containing protein</fullName>
    </submittedName>
</protein>
<feature type="compositionally biased region" description="Polar residues" evidence="1">
    <location>
        <begin position="687"/>
        <end position="716"/>
    </location>
</feature>
<dbReference type="InterPro" id="IPR000156">
    <property type="entry name" value="Ran_bind_dom"/>
</dbReference>
<feature type="compositionally biased region" description="Low complexity" evidence="1">
    <location>
        <begin position="664"/>
        <end position="679"/>
    </location>
</feature>
<evidence type="ECO:0000313" key="3">
    <source>
        <dbReference type="EMBL" id="KAF6818500.1"/>
    </source>
</evidence>
<feature type="compositionally biased region" description="Low complexity" evidence="1">
    <location>
        <begin position="720"/>
        <end position="745"/>
    </location>
</feature>
<dbReference type="CDD" id="cd13170">
    <property type="entry name" value="RanBD_NUP50"/>
    <property type="match status" value="1"/>
</dbReference>
<feature type="region of interest" description="Disordered" evidence="1">
    <location>
        <begin position="1"/>
        <end position="54"/>
    </location>
</feature>
<feature type="compositionally biased region" description="Polar residues" evidence="1">
    <location>
        <begin position="851"/>
        <end position="865"/>
    </location>
</feature>
<dbReference type="PROSITE" id="PS50196">
    <property type="entry name" value="RANBD1"/>
    <property type="match status" value="1"/>
</dbReference>
<feature type="region of interest" description="Disordered" evidence="1">
    <location>
        <begin position="245"/>
        <end position="1130"/>
    </location>
</feature>
<feature type="compositionally biased region" description="Low complexity" evidence="1">
    <location>
        <begin position="993"/>
        <end position="1003"/>
    </location>
</feature>
<dbReference type="PANTHER" id="PTHR38697:SF1">
    <property type="entry name" value="NUCLEAR PORE COMPLEX PROTEIN SIMILAR TO S. CEREVISIAE NUP2 (EUROFUNG)"/>
    <property type="match status" value="1"/>
</dbReference>
<feature type="compositionally biased region" description="Basic and acidic residues" evidence="1">
    <location>
        <begin position="1108"/>
        <end position="1119"/>
    </location>
</feature>
<dbReference type="PANTHER" id="PTHR38697">
    <property type="entry name" value="NUCLEAR PORE COMPLEX PROTEIN SIMILAR TO S. CEREVISIAE NUP2 (EUROFUNG)"/>
    <property type="match status" value="1"/>
</dbReference>
<proteinExistence type="predicted"/>
<feature type="compositionally biased region" description="Low complexity" evidence="1">
    <location>
        <begin position="755"/>
        <end position="768"/>
    </location>
</feature>
<name>A0A8H6JSR4_9PEZI</name>
<feature type="compositionally biased region" description="Low complexity" evidence="1">
    <location>
        <begin position="788"/>
        <end position="798"/>
    </location>
</feature>
<dbReference type="InterPro" id="IPR053074">
    <property type="entry name" value="NPC_Nucleoporin"/>
</dbReference>
<dbReference type="EMBL" id="WIGN01000015">
    <property type="protein sequence ID" value="KAF6818500.1"/>
    <property type="molecule type" value="Genomic_DNA"/>
</dbReference>
<feature type="domain" description="RanBD1" evidence="2">
    <location>
        <begin position="1087"/>
        <end position="1168"/>
    </location>
</feature>
<keyword evidence="4" id="KW-1185">Reference proteome</keyword>
<dbReference type="SUPFAM" id="SSF50729">
    <property type="entry name" value="PH domain-like"/>
    <property type="match status" value="1"/>
</dbReference>
<feature type="compositionally biased region" description="Gly residues" evidence="1">
    <location>
        <begin position="835"/>
        <end position="850"/>
    </location>
</feature>
<evidence type="ECO:0000259" key="2">
    <source>
        <dbReference type="PROSITE" id="PS50196"/>
    </source>
</evidence>
<feature type="compositionally biased region" description="Polar residues" evidence="1">
    <location>
        <begin position="805"/>
        <end position="825"/>
    </location>
</feature>
<feature type="compositionally biased region" description="Polar residues" evidence="1">
    <location>
        <begin position="1027"/>
        <end position="1036"/>
    </location>
</feature>
<comment type="caution">
    <text evidence="3">The sequence shown here is derived from an EMBL/GenBank/DDBJ whole genome shotgun (WGS) entry which is preliminary data.</text>
</comment>
<feature type="compositionally biased region" description="Polar residues" evidence="1">
    <location>
        <begin position="34"/>
        <end position="43"/>
    </location>
</feature>
<accession>A0A8H6JSR4</accession>
<dbReference type="InterPro" id="IPR011993">
    <property type="entry name" value="PH-like_dom_sf"/>
</dbReference>
<feature type="compositionally biased region" description="Basic and acidic residues" evidence="1">
    <location>
        <begin position="1071"/>
        <end position="1080"/>
    </location>
</feature>
<feature type="compositionally biased region" description="Acidic residues" evidence="1">
    <location>
        <begin position="404"/>
        <end position="418"/>
    </location>
</feature>
<feature type="compositionally biased region" description="Basic and acidic residues" evidence="1">
    <location>
        <begin position="468"/>
        <end position="484"/>
    </location>
</feature>
<feature type="compositionally biased region" description="Low complexity" evidence="1">
    <location>
        <begin position="873"/>
        <end position="975"/>
    </location>
</feature>
<organism evidence="3 4">
    <name type="scientific">Colletotrichum sojae</name>
    <dbReference type="NCBI Taxonomy" id="2175907"/>
    <lineage>
        <taxon>Eukaryota</taxon>
        <taxon>Fungi</taxon>
        <taxon>Dikarya</taxon>
        <taxon>Ascomycota</taxon>
        <taxon>Pezizomycotina</taxon>
        <taxon>Sordariomycetes</taxon>
        <taxon>Hypocreomycetidae</taxon>
        <taxon>Glomerellales</taxon>
        <taxon>Glomerellaceae</taxon>
        <taxon>Colletotrichum</taxon>
        <taxon>Colletotrichum orchidearum species complex</taxon>
    </lineage>
</organism>
<dbReference type="AlphaFoldDB" id="A0A8H6JSR4"/>
<dbReference type="Proteomes" id="UP000652219">
    <property type="component" value="Unassembled WGS sequence"/>
</dbReference>
<feature type="compositionally biased region" description="Low complexity" evidence="1">
    <location>
        <begin position="347"/>
        <end position="364"/>
    </location>
</feature>
<feature type="compositionally biased region" description="Low complexity" evidence="1">
    <location>
        <begin position="541"/>
        <end position="561"/>
    </location>
</feature>
<gene>
    <name evidence="3" type="ORF">CSOJ01_01880</name>
</gene>
<dbReference type="SMART" id="SM00160">
    <property type="entry name" value="RanBD"/>
    <property type="match status" value="1"/>
</dbReference>